<accession>A0A7K1RL94</accession>
<dbReference type="Gene3D" id="3.40.50.300">
    <property type="entry name" value="P-loop containing nucleotide triphosphate hydrolases"/>
    <property type="match status" value="1"/>
</dbReference>
<evidence type="ECO:0000313" key="2">
    <source>
        <dbReference type="Proteomes" id="UP000440716"/>
    </source>
</evidence>
<dbReference type="SUPFAM" id="SSF52540">
    <property type="entry name" value="P-loop containing nucleoside triphosphate hydrolases"/>
    <property type="match status" value="1"/>
</dbReference>
<proteinExistence type="predicted"/>
<reference evidence="1 2" key="1">
    <citation type="submission" date="2019-12" db="EMBL/GenBank/DDBJ databases">
        <title>Whole-genome sequencing of Allorhizobium vitis.</title>
        <authorList>
            <person name="Gan H.M."/>
            <person name="Szegedi E."/>
            <person name="Burr T."/>
            <person name="Savka M.A."/>
        </authorList>
    </citation>
    <scope>NUCLEOTIDE SEQUENCE [LARGE SCALE GENOMIC DNA]</scope>
    <source>
        <strain evidence="1 2">CG415</strain>
    </source>
</reference>
<comment type="caution">
    <text evidence="1">The sequence shown here is derived from an EMBL/GenBank/DDBJ whole genome shotgun (WGS) entry which is preliminary data.</text>
</comment>
<sequence length="350" mass="39115">MNVAKFPKAEIARIRAMMPSDILAKADRVARINGRYIGLARDTVLKKAFDAMVASIAVIGIADMAKPDKRRIVALCGESGAGKTTALLTHTSECAMMQPYVNDDGNLIHPLLMMTAPSPCTPKLLAYEGLHAMGYPVRHNLKENEMWKLFRDVLKAHGVMWLVIDEAQHAVDASNEVEVTKIGNALKNLVQMPDWPVRIVLAGVAPLDEFLSRKQLANRCTKIPFGKMVGAFGAVTMAEVVRLIIFEHAGMKTYLHEDREFIQRLMHGCDKDFGTMVQMIRSAVELAIYTDESMITNNHFADCFETNTGRDEADNVFFAKNWEDIKPYTASENKVVTRHRHQGRSQKKVG</sequence>
<dbReference type="InterPro" id="IPR008868">
    <property type="entry name" value="TniB"/>
</dbReference>
<organism evidence="1 2">
    <name type="scientific">Agrobacterium vitis</name>
    <name type="common">Rhizobium vitis</name>
    <dbReference type="NCBI Taxonomy" id="373"/>
    <lineage>
        <taxon>Bacteria</taxon>
        <taxon>Pseudomonadati</taxon>
        <taxon>Pseudomonadota</taxon>
        <taxon>Alphaproteobacteria</taxon>
        <taxon>Hyphomicrobiales</taxon>
        <taxon>Rhizobiaceae</taxon>
        <taxon>Rhizobium/Agrobacterium group</taxon>
        <taxon>Agrobacterium</taxon>
    </lineage>
</organism>
<dbReference type="Proteomes" id="UP000440716">
    <property type="component" value="Unassembled WGS sequence"/>
</dbReference>
<dbReference type="Pfam" id="PF05621">
    <property type="entry name" value="TniB"/>
    <property type="match status" value="1"/>
</dbReference>
<gene>
    <name evidence="1" type="ORF">GOZ88_21725</name>
</gene>
<dbReference type="EMBL" id="WPHU01000009">
    <property type="protein sequence ID" value="MVA58731.1"/>
    <property type="molecule type" value="Genomic_DNA"/>
</dbReference>
<evidence type="ECO:0000313" key="1">
    <source>
        <dbReference type="EMBL" id="MVA58731.1"/>
    </source>
</evidence>
<name>A0A7K1RL94_AGRVI</name>
<dbReference type="AlphaFoldDB" id="A0A7K1RL94"/>
<dbReference type="RefSeq" id="WP_156592487.1">
    <property type="nucleotide sequence ID" value="NZ_WPHU01000009.1"/>
</dbReference>
<protein>
    <submittedName>
        <fullName evidence="1">AAA family ATPase</fullName>
    </submittedName>
</protein>
<dbReference type="InterPro" id="IPR027417">
    <property type="entry name" value="P-loop_NTPase"/>
</dbReference>